<dbReference type="Pfam" id="PF07969">
    <property type="entry name" value="Amidohydro_3"/>
    <property type="match status" value="1"/>
</dbReference>
<dbReference type="GO" id="GO:0016810">
    <property type="term" value="F:hydrolase activity, acting on carbon-nitrogen (but not peptide) bonds"/>
    <property type="evidence" value="ECO:0007669"/>
    <property type="project" value="InterPro"/>
</dbReference>
<dbReference type="EMBL" id="CP047898">
    <property type="protein sequence ID" value="QHK20458.1"/>
    <property type="molecule type" value="Genomic_DNA"/>
</dbReference>
<dbReference type="CDD" id="cd01300">
    <property type="entry name" value="YtcJ_like"/>
    <property type="match status" value="1"/>
</dbReference>
<sequence length="581" mass="60663">MKLDLLLRNADIITMDERRPHATSLGIWQGRVVGLDEDLFGMDAVEVLDLHGATVTPGFIDAHCHTTWFGLGLAEVDVAAARGLDQLYALLEADMATGGAPDEEKTPDQQAGWLMATGFSQTQHGGQFPDIAVLDRITGNRPLFIRHNSGHMAVVNTAALRLAGAESPSFPDPDGGVIVRDATGRPTGLVQETAQQLIQQLILPYTLDGIEAALDRGTRYYASEGITSFTEAGIGGGWIGHSPVELAAYQRAMANGRLHARAQLMPVLDALHPLDGHGADPAGAAGLDLGMYSGFGNDFLSLGPAKVFLDGSLLGETAAVSEAYCSHGHTDNSGNTGYFQADPEALRNRIEAAYAAGWSIAAHAIGDRAVDLALDIITECAEKYAPRTVPNRIEHASITRPEQVARIAAAEIAVTPQASFFADGGDGMTASLGQERLGWAYRAASFLAAGVTVAGSSDRPVADGNVLRGMQAFVDRRTSTGNVFGNPDERLTPLQALAAYTTGAAAATGTSHLKGALTPGKLADFAVLSGSPLAVDDISGLKVLATSVGGTFTHLTPGLQLTDGRPKVLQHVPSDAAGIAP</sequence>
<keyword evidence="2" id="KW-0378">Hydrolase</keyword>
<dbReference type="SUPFAM" id="SSF51556">
    <property type="entry name" value="Metallo-dependent hydrolases"/>
    <property type="match status" value="1"/>
</dbReference>
<dbReference type="InterPro" id="IPR033932">
    <property type="entry name" value="YtcJ-like"/>
</dbReference>
<dbReference type="SUPFAM" id="SSF51338">
    <property type="entry name" value="Composite domain of metallo-dependent hydrolases"/>
    <property type="match status" value="1"/>
</dbReference>
<dbReference type="Proteomes" id="UP000464186">
    <property type="component" value="Chromosome"/>
</dbReference>
<protein>
    <submittedName>
        <fullName evidence="2">Amidohydrolase family protein</fullName>
    </submittedName>
</protein>
<dbReference type="Gene3D" id="3.20.20.140">
    <property type="entry name" value="Metal-dependent hydrolases"/>
    <property type="match status" value="1"/>
</dbReference>
<keyword evidence="3" id="KW-1185">Reference proteome</keyword>
<reference evidence="2 3" key="1">
    <citation type="submission" date="2020-01" db="EMBL/GenBank/DDBJ databases">
        <title>Pseudarthrobacter psychrotolerans sp. nov., isolated from antarctic soil.</title>
        <authorList>
            <person name="Shin Y."/>
            <person name="Park W."/>
        </authorList>
    </citation>
    <scope>NUCLEOTIDE SEQUENCE [LARGE SCALE GENOMIC DNA]</scope>
    <source>
        <strain evidence="2 3">YJ56</strain>
    </source>
</reference>
<dbReference type="KEGG" id="psey:GU243_12760"/>
<gene>
    <name evidence="2" type="ORF">GU243_12760</name>
</gene>
<evidence type="ECO:0000259" key="1">
    <source>
        <dbReference type="Pfam" id="PF07969"/>
    </source>
</evidence>
<dbReference type="InterPro" id="IPR032466">
    <property type="entry name" value="Metal_Hydrolase"/>
</dbReference>
<dbReference type="AlphaFoldDB" id="A0A6P1NME5"/>
<dbReference type="InterPro" id="IPR011059">
    <property type="entry name" value="Metal-dep_hydrolase_composite"/>
</dbReference>
<accession>A0A6P1NME5</accession>
<evidence type="ECO:0000313" key="3">
    <source>
        <dbReference type="Proteomes" id="UP000464186"/>
    </source>
</evidence>
<proteinExistence type="predicted"/>
<organism evidence="2 3">
    <name type="scientific">Pseudarthrobacter psychrotolerans</name>
    <dbReference type="NCBI Taxonomy" id="2697569"/>
    <lineage>
        <taxon>Bacteria</taxon>
        <taxon>Bacillati</taxon>
        <taxon>Actinomycetota</taxon>
        <taxon>Actinomycetes</taxon>
        <taxon>Micrococcales</taxon>
        <taxon>Micrococcaceae</taxon>
        <taxon>Pseudarthrobacter</taxon>
    </lineage>
</organism>
<dbReference type="PANTHER" id="PTHR22642:SF2">
    <property type="entry name" value="PROTEIN LONG AFTER FAR-RED 3"/>
    <property type="match status" value="1"/>
</dbReference>
<dbReference type="Gene3D" id="2.30.40.10">
    <property type="entry name" value="Urease, subunit C, domain 1"/>
    <property type="match status" value="1"/>
</dbReference>
<name>A0A6P1NME5_9MICC</name>
<feature type="domain" description="Amidohydrolase 3" evidence="1">
    <location>
        <begin position="46"/>
        <end position="552"/>
    </location>
</feature>
<dbReference type="InterPro" id="IPR013108">
    <property type="entry name" value="Amidohydro_3"/>
</dbReference>
<evidence type="ECO:0000313" key="2">
    <source>
        <dbReference type="EMBL" id="QHK20458.1"/>
    </source>
</evidence>
<dbReference type="PANTHER" id="PTHR22642">
    <property type="entry name" value="IMIDAZOLONEPROPIONASE"/>
    <property type="match status" value="1"/>
</dbReference>
<dbReference type="Gene3D" id="3.10.310.70">
    <property type="match status" value="1"/>
</dbReference>